<dbReference type="EMBL" id="JARKNE010000011">
    <property type="protein sequence ID" value="KAK5784548.1"/>
    <property type="molecule type" value="Genomic_DNA"/>
</dbReference>
<name>A0ABR0N1X7_GOSAR</name>
<dbReference type="PANTHER" id="PTHR47481:SF10">
    <property type="entry name" value="COPIA-LIKE POLYPROTEIN_RETROTRANSPOSON"/>
    <property type="match status" value="1"/>
</dbReference>
<evidence type="ECO:0000313" key="2">
    <source>
        <dbReference type="Proteomes" id="UP001358586"/>
    </source>
</evidence>
<accession>A0ABR0N1X7</accession>
<keyword evidence="2" id="KW-1185">Reference proteome</keyword>
<organism evidence="1 2">
    <name type="scientific">Gossypium arboreum</name>
    <name type="common">Tree cotton</name>
    <name type="synonym">Gossypium nanking</name>
    <dbReference type="NCBI Taxonomy" id="29729"/>
    <lineage>
        <taxon>Eukaryota</taxon>
        <taxon>Viridiplantae</taxon>
        <taxon>Streptophyta</taxon>
        <taxon>Embryophyta</taxon>
        <taxon>Tracheophyta</taxon>
        <taxon>Spermatophyta</taxon>
        <taxon>Magnoliopsida</taxon>
        <taxon>eudicotyledons</taxon>
        <taxon>Gunneridae</taxon>
        <taxon>Pentapetalae</taxon>
        <taxon>rosids</taxon>
        <taxon>malvids</taxon>
        <taxon>Malvales</taxon>
        <taxon>Malvaceae</taxon>
        <taxon>Malvoideae</taxon>
        <taxon>Gossypium</taxon>
    </lineage>
</organism>
<evidence type="ECO:0000313" key="1">
    <source>
        <dbReference type="EMBL" id="KAK5784548.1"/>
    </source>
</evidence>
<protein>
    <recommendedName>
        <fullName evidence="3">Retrotransposon gag domain-containing protein</fullName>
    </recommendedName>
</protein>
<comment type="caution">
    <text evidence="1">The sequence shown here is derived from an EMBL/GenBank/DDBJ whole genome shotgun (WGS) entry which is preliminary data.</text>
</comment>
<dbReference type="Proteomes" id="UP001358586">
    <property type="component" value="Chromosome 11"/>
</dbReference>
<gene>
    <name evidence="1" type="ORF">PVK06_039074</name>
</gene>
<evidence type="ECO:0008006" key="3">
    <source>
        <dbReference type="Google" id="ProtNLM"/>
    </source>
</evidence>
<dbReference type="PANTHER" id="PTHR47481">
    <property type="match status" value="1"/>
</dbReference>
<sequence>MATGVVSGDDDKNRQSINLGVPAGGFSPGSTFASWFFSTICDDVLVHLTDARSSFDVWSTVVKRFASKSTLTISTLRHSLYSKQKGQLTMKEYLAKIKNLCDTLVATGSVFSKQEQISIILAGLLVEYESICIVASVMSVPLELLTEMLTDCET</sequence>
<dbReference type="Pfam" id="PF14223">
    <property type="entry name" value="Retrotran_gag_2"/>
    <property type="match status" value="1"/>
</dbReference>
<proteinExistence type="predicted"/>
<reference evidence="1 2" key="1">
    <citation type="submission" date="2023-03" db="EMBL/GenBank/DDBJ databases">
        <title>WGS of Gossypium arboreum.</title>
        <authorList>
            <person name="Yu D."/>
        </authorList>
    </citation>
    <scope>NUCLEOTIDE SEQUENCE [LARGE SCALE GENOMIC DNA]</scope>
    <source>
        <tissue evidence="1">Leaf</tissue>
    </source>
</reference>